<gene>
    <name evidence="13" type="ORF">IEZ26_15610</name>
</gene>
<dbReference type="InterPro" id="IPR013856">
    <property type="entry name" value="Peptidase_M4_domain"/>
</dbReference>
<evidence type="ECO:0000313" key="14">
    <source>
        <dbReference type="Proteomes" id="UP000618818"/>
    </source>
</evidence>
<evidence type="ECO:0000259" key="9">
    <source>
        <dbReference type="Pfam" id="PF02225"/>
    </source>
</evidence>
<evidence type="ECO:0000313" key="13">
    <source>
        <dbReference type="EMBL" id="MBD3926050.1"/>
    </source>
</evidence>
<keyword evidence="2" id="KW-0645">Protease</keyword>
<evidence type="ECO:0000256" key="2">
    <source>
        <dbReference type="ARBA" id="ARBA00022670"/>
    </source>
</evidence>
<feature type="domain" description="FTP" evidence="11">
    <location>
        <begin position="107"/>
        <end position="138"/>
    </location>
</feature>
<evidence type="ECO:0000259" key="8">
    <source>
        <dbReference type="Pfam" id="PF01447"/>
    </source>
</evidence>
<organism evidence="13 14">
    <name type="scientific">Nocardioides cavernae</name>
    <dbReference type="NCBI Taxonomy" id="1921566"/>
    <lineage>
        <taxon>Bacteria</taxon>
        <taxon>Bacillati</taxon>
        <taxon>Actinomycetota</taxon>
        <taxon>Actinomycetes</taxon>
        <taxon>Propionibacteriales</taxon>
        <taxon>Nocardioidaceae</taxon>
        <taxon>Nocardioides</taxon>
    </lineage>
</organism>
<feature type="domain" description="PA" evidence="9">
    <location>
        <begin position="450"/>
        <end position="532"/>
    </location>
</feature>
<comment type="similarity">
    <text evidence="1">Belongs to the peptidase M4 family.</text>
</comment>
<dbReference type="InterPro" id="IPR011096">
    <property type="entry name" value="FTP_domain"/>
</dbReference>
<dbReference type="InterPro" id="IPR001570">
    <property type="entry name" value="Peptidase_M4_C_domain"/>
</dbReference>
<comment type="caution">
    <text evidence="13">The sequence shown here is derived from an EMBL/GenBank/DDBJ whole genome shotgun (WGS) entry which is preliminary data.</text>
</comment>
<dbReference type="InterPro" id="IPR013783">
    <property type="entry name" value="Ig-like_fold"/>
</dbReference>
<proteinExistence type="inferred from homology"/>
<dbReference type="Pfam" id="PF16640">
    <property type="entry name" value="Big_3_5"/>
    <property type="match status" value="2"/>
</dbReference>
<dbReference type="PRINTS" id="PR00730">
    <property type="entry name" value="THERMOLYSIN"/>
</dbReference>
<keyword evidence="14" id="KW-1185">Reference proteome</keyword>
<dbReference type="Pfam" id="PF02868">
    <property type="entry name" value="Peptidase_M4_C"/>
    <property type="match status" value="1"/>
</dbReference>
<keyword evidence="7" id="KW-0482">Metalloprotease</keyword>
<dbReference type="EMBL" id="JACXYZ010000002">
    <property type="protein sequence ID" value="MBD3926050.1"/>
    <property type="molecule type" value="Genomic_DNA"/>
</dbReference>
<evidence type="ECO:0000256" key="6">
    <source>
        <dbReference type="ARBA" id="ARBA00022833"/>
    </source>
</evidence>
<dbReference type="Gene3D" id="3.10.170.10">
    <property type="match status" value="1"/>
</dbReference>
<evidence type="ECO:0000259" key="10">
    <source>
        <dbReference type="Pfam" id="PF02868"/>
    </source>
</evidence>
<dbReference type="Gene3D" id="3.10.450.490">
    <property type="match status" value="1"/>
</dbReference>
<sequence>MGAGLAALPTIGVQAAPAAKADTNGVAAMADRASGEVAVTREGATHKVGFIRVKGDGDLMPALEGRSADAATAKADAYLDEFAGSFGARADELQRAGVDRSPNGWTITYTQTYQGVDVFGSMLRAQVDQQGDLTSVNGFAAPDLSLSTDPRVSATKAASNAEGLVEAQPPVNDDGSFDVGELQASDPRLVVYRKGSTKGEDGESVLAWYTEVGNGDNIRDVVILDASTGKPVNRWSLVHGALDRHLIEAGGSNNPSTFTEVWKEGDPFPGTLNQDQQNEVNFTGDSYWFFKNVFNRDSYDGAGHSMTTVNNDGRISCPNANWNGTTTNYCDGVTSDDVVAHEWGHAYTEYTHGLIYQWQAGALNESYSDVWGETIDLINGRLDDGEGDLTTKRTDGICATEGPRAVQVVINSPANIAKVCVAGSANWGATPTTTGVTNQVVLGLDAANTDGPATNDGCTALTNAAAVNGKIGMVQRGTCPFTTKAQNLVNAGAVGVILYNNNGGGPFGPGGGVNPPLTVPVVGISQADGERILSIPSTTAVNATIRLSGTDQTDDSYRWLMGEKSSAFGGAIRDMWMPTCAGDPGKVSDAEYHCDTSDAGGVHTNSGVPNHGYALLVDGGTSNGVTITGIGLDKAAAIYYRAMTAYQTPTSDFTDHADALAASCRDLTGQPINKLTVAPNATPVAATPITATDCTQVDNAAAAVELRKEPTQCNFKPLFEQGAPAPCGPGYTTDVLWSEDFEDGLAGWGTDQEVVYDGGFGKPWTTVTGAEGHAGRVAFGNADGRLGKCVGGAGDFSSRDSIISPIVELPSGTLRNQRLSFEHSVATELDVDGGNVKVAVNGGDFEAIPAEAYTFNAPGTLLPASAGNTNPLAGEDAFTGTDGGELTTAWGTSVVDMGALGVVAGDTVQFRLDIGRDGCGGVTGWWVDNIALTICKLATKVTAVHVPEPSTFGEASTARVTVARDGSTGSTPTGEVVITKADGTEVGSAELVDGKASVPLPADLPVGANKLTATYSGSDSLATSTAAFTATVVGKGVTASTTTAKVKPAKPRFKRDFKVVVKVAAEGTTPTGRVVVRIDGKKIGAKRLDDGRVVLTVTKNLEVGKHKLVARYTGSDSVEDSSDKLTFKVVRR</sequence>
<dbReference type="PANTHER" id="PTHR33794:SF1">
    <property type="entry name" value="BACILLOLYSIN"/>
    <property type="match status" value="1"/>
</dbReference>
<dbReference type="Proteomes" id="UP000618818">
    <property type="component" value="Unassembled WGS sequence"/>
</dbReference>
<dbReference type="Pfam" id="PF02225">
    <property type="entry name" value="PA"/>
    <property type="match status" value="1"/>
</dbReference>
<dbReference type="CDD" id="cd04818">
    <property type="entry name" value="PA_subtilisin_1"/>
    <property type="match status" value="1"/>
</dbReference>
<feature type="domain" description="Bacterial Ig-like" evidence="12">
    <location>
        <begin position="946"/>
        <end position="1032"/>
    </location>
</feature>
<feature type="domain" description="Peptidase M4 C-terminal" evidence="10">
    <location>
        <begin position="548"/>
        <end position="670"/>
    </location>
</feature>
<dbReference type="InterPro" id="IPR003137">
    <property type="entry name" value="PA_domain"/>
</dbReference>
<keyword evidence="3" id="KW-0479">Metal-binding</keyword>
<evidence type="ECO:0000259" key="12">
    <source>
        <dbReference type="Pfam" id="PF16640"/>
    </source>
</evidence>
<dbReference type="InterPro" id="IPR023612">
    <property type="entry name" value="Peptidase_M4"/>
</dbReference>
<dbReference type="Pfam" id="PF07504">
    <property type="entry name" value="FTP"/>
    <property type="match status" value="1"/>
</dbReference>
<keyword evidence="5" id="KW-0378">Hydrolase</keyword>
<feature type="domain" description="Peptidase M4" evidence="8">
    <location>
        <begin position="282"/>
        <end position="349"/>
    </location>
</feature>
<dbReference type="SUPFAM" id="SSF52025">
    <property type="entry name" value="PA domain"/>
    <property type="match status" value="1"/>
</dbReference>
<dbReference type="Gene3D" id="2.60.40.10">
    <property type="entry name" value="Immunoglobulins"/>
    <property type="match status" value="2"/>
</dbReference>
<dbReference type="Gene3D" id="3.50.30.30">
    <property type="match status" value="1"/>
</dbReference>
<dbReference type="SUPFAM" id="SSF55486">
    <property type="entry name" value="Metalloproteases ('zincins'), catalytic domain"/>
    <property type="match status" value="1"/>
</dbReference>
<dbReference type="InterPro" id="IPR046450">
    <property type="entry name" value="PA_dom_sf"/>
</dbReference>
<dbReference type="RefSeq" id="WP_191195892.1">
    <property type="nucleotide sequence ID" value="NZ_JACXYZ010000002.1"/>
</dbReference>
<evidence type="ECO:0000256" key="5">
    <source>
        <dbReference type="ARBA" id="ARBA00022801"/>
    </source>
</evidence>
<protein>
    <submittedName>
        <fullName evidence="13">M4 family metallopeptidase</fullName>
    </submittedName>
</protein>
<dbReference type="Gene3D" id="1.10.390.10">
    <property type="entry name" value="Neutral Protease Domain 2"/>
    <property type="match status" value="2"/>
</dbReference>
<accession>A0ABR8NDT6</accession>
<evidence type="ECO:0000259" key="11">
    <source>
        <dbReference type="Pfam" id="PF07504"/>
    </source>
</evidence>
<dbReference type="Pfam" id="PF01447">
    <property type="entry name" value="Peptidase_M4"/>
    <property type="match status" value="1"/>
</dbReference>
<evidence type="ECO:0000256" key="7">
    <source>
        <dbReference type="ARBA" id="ARBA00023049"/>
    </source>
</evidence>
<dbReference type="PANTHER" id="PTHR33794">
    <property type="entry name" value="BACILLOLYSIN"/>
    <property type="match status" value="1"/>
</dbReference>
<evidence type="ECO:0000256" key="3">
    <source>
        <dbReference type="ARBA" id="ARBA00022723"/>
    </source>
</evidence>
<dbReference type="InterPro" id="IPR032109">
    <property type="entry name" value="Big_3_5"/>
</dbReference>
<name>A0ABR8NDT6_9ACTN</name>
<dbReference type="InterPro" id="IPR050728">
    <property type="entry name" value="Zinc_Metalloprotease_M4"/>
</dbReference>
<feature type="domain" description="Bacterial Ig-like" evidence="12">
    <location>
        <begin position="1048"/>
        <end position="1129"/>
    </location>
</feature>
<dbReference type="InterPro" id="IPR027268">
    <property type="entry name" value="Peptidase_M4/M1_CTD_sf"/>
</dbReference>
<keyword evidence="6" id="KW-0862">Zinc</keyword>
<evidence type="ECO:0000256" key="4">
    <source>
        <dbReference type="ARBA" id="ARBA00022729"/>
    </source>
</evidence>
<reference evidence="13 14" key="1">
    <citation type="submission" date="2020-09" db="EMBL/GenBank/DDBJ databases">
        <title>novel species in genus Nocardioides.</title>
        <authorList>
            <person name="Zhang G."/>
        </authorList>
    </citation>
    <scope>NUCLEOTIDE SEQUENCE [LARGE SCALE GENOMIC DNA]</scope>
    <source>
        <strain evidence="13 14">KCTC 39551</strain>
    </source>
</reference>
<evidence type="ECO:0000256" key="1">
    <source>
        <dbReference type="ARBA" id="ARBA00009388"/>
    </source>
</evidence>
<keyword evidence="4" id="KW-0732">Signal</keyword>